<dbReference type="InterPro" id="IPR023797">
    <property type="entry name" value="RNA3'_phos_cyclase_dom"/>
</dbReference>
<dbReference type="PANTHER" id="PTHR11096:SF0">
    <property type="entry name" value="RNA 3'-TERMINAL PHOSPHATE CYCLASE"/>
    <property type="match status" value="1"/>
</dbReference>
<dbReference type="HAMAP" id="MF_00200">
    <property type="entry name" value="RTC"/>
    <property type="match status" value="1"/>
</dbReference>
<dbReference type="Pfam" id="PF01137">
    <property type="entry name" value="RTC"/>
    <property type="match status" value="1"/>
</dbReference>
<evidence type="ECO:0000256" key="4">
    <source>
        <dbReference type="ARBA" id="ARBA00024481"/>
    </source>
</evidence>
<sequence length="356" mass="38640">MIVIDGSQGEGGGQIFRTALSLAMCLGKPVRIENIRSGRSRSGLLRQHLACLRAAKEISGAKVAGDALGSSVVTFEPGAVKSGAYRFAVGSAGSTTLVFQTVLMPLLLTDGVSTLYLQGGTHNAWAPSYDFIEKCFLPVLARMGCSVAVDLKKYGFYPAGGGDWRVRIVPTKKIQALTLMQRGEVKRKEAVALSARIPTHVIERELNRVKKKCYWENSSLHQKLVSSDGPGNMLSLRVNTGDVTEVFESVGERNIRAERVAERAISALKRYMKAGVPVGEHLADQLLLPMALGNGGCFRTLKPSQHLLTNIQVIKAISGIKIELSEHSEDDWEIVVNQGGLGTMTDCRREILSEHP</sequence>
<accession>A0ABY9EAW5</accession>
<evidence type="ECO:0000313" key="10">
    <source>
        <dbReference type="Proteomes" id="UP001321520"/>
    </source>
</evidence>
<evidence type="ECO:0000256" key="1">
    <source>
        <dbReference type="ARBA" id="ARBA00009206"/>
    </source>
</evidence>
<comment type="function">
    <text evidence="5">Catalyzes the conversion of 3'-phosphate to a 2',3'-cyclic phosphodiester at the end of RNA. The mechanism of action of the enzyme occurs in 3 steps: (A) adenylation of the enzyme by ATP; (B) transfer of adenylate to an RNA-N3'P to produce RNA-N3'PP5'A; (C) and attack of the adjacent 2'-hydroxyl on the 3'-phosphorus in the diester linkage to produce the cyclic end product. The biological role of this enzyme is unknown but it is likely to function in some aspects of cellular RNA processing.</text>
</comment>
<proteinExistence type="inferred from homology"/>
<dbReference type="Pfam" id="PF05189">
    <property type="entry name" value="RTC_insert"/>
    <property type="match status" value="1"/>
</dbReference>
<dbReference type="InterPro" id="IPR036553">
    <property type="entry name" value="RPTC_insert"/>
</dbReference>
<dbReference type="Gene3D" id="3.30.360.20">
    <property type="entry name" value="RNA 3'-terminal phosphate cyclase, insert domain"/>
    <property type="match status" value="1"/>
</dbReference>
<evidence type="ECO:0000256" key="5">
    <source>
        <dbReference type="HAMAP-Rule" id="MF_00200"/>
    </source>
</evidence>
<feature type="binding site" evidence="5">
    <location>
        <position position="100"/>
    </location>
    <ligand>
        <name>ATP</name>
        <dbReference type="ChEBI" id="CHEBI:30616"/>
    </ligand>
</feature>
<protein>
    <recommendedName>
        <fullName evidence="5 6">RNA 3'-terminal phosphate cyclase</fullName>
        <shortName evidence="5">RNA cyclase</shortName>
        <shortName evidence="5">RNA-3'-phosphate cyclase</shortName>
        <ecNumber evidence="5 6">6.5.1.4</ecNumber>
    </recommendedName>
</protein>
<keyword evidence="10" id="KW-1185">Reference proteome</keyword>
<keyword evidence="5" id="KW-0067">ATP-binding</keyword>
<feature type="domain" description="RNA 3'-terminal phosphate cyclase" evidence="7">
    <location>
        <begin position="9"/>
        <end position="323"/>
    </location>
</feature>
<dbReference type="PIRSF" id="PIRSF005378">
    <property type="entry name" value="RNA3'_term_phos_cycl_euk"/>
    <property type="match status" value="1"/>
</dbReference>
<evidence type="ECO:0000256" key="6">
    <source>
        <dbReference type="NCBIfam" id="TIGR03399"/>
    </source>
</evidence>
<dbReference type="InterPro" id="IPR017770">
    <property type="entry name" value="RNA3'_term_phos_cyc_type_1"/>
</dbReference>
<dbReference type="SUPFAM" id="SSF52913">
    <property type="entry name" value="RNA 3'-terminal phosphate cyclase, RPTC, insert domain"/>
    <property type="match status" value="1"/>
</dbReference>
<dbReference type="EC" id="6.5.1.4" evidence="5 6"/>
<dbReference type="InterPro" id="IPR037136">
    <property type="entry name" value="RNA3'_phos_cyclase_dom_sf"/>
</dbReference>
<dbReference type="NCBIfam" id="TIGR03399">
    <property type="entry name" value="RNA_3prim_cycl"/>
    <property type="match status" value="1"/>
</dbReference>
<comment type="catalytic activity">
    <reaction evidence="4 5">
        <text>a 3'-end 3'-phospho-ribonucleotide-RNA + ATP = a 3'-end 2',3'-cyclophospho-ribonucleotide-RNA + AMP + diphosphate</text>
        <dbReference type="Rhea" id="RHEA:23976"/>
        <dbReference type="Rhea" id="RHEA-COMP:10463"/>
        <dbReference type="Rhea" id="RHEA-COMP:10464"/>
        <dbReference type="ChEBI" id="CHEBI:30616"/>
        <dbReference type="ChEBI" id="CHEBI:33019"/>
        <dbReference type="ChEBI" id="CHEBI:83062"/>
        <dbReference type="ChEBI" id="CHEBI:83064"/>
        <dbReference type="ChEBI" id="CHEBI:456215"/>
        <dbReference type="EC" id="6.5.1.4"/>
    </reaction>
</comment>
<dbReference type="InterPro" id="IPR013791">
    <property type="entry name" value="RNA3'-term_phos_cycl_insert"/>
</dbReference>
<evidence type="ECO:0000256" key="2">
    <source>
        <dbReference type="ARBA" id="ARBA00022598"/>
    </source>
</evidence>
<feature type="binding site" evidence="5">
    <location>
        <begin position="281"/>
        <end position="285"/>
    </location>
    <ligand>
        <name>ATP</name>
        <dbReference type="ChEBI" id="CHEBI:30616"/>
    </ligand>
</feature>
<dbReference type="EMBL" id="CP098023">
    <property type="protein sequence ID" value="WKD50145.1"/>
    <property type="molecule type" value="Genomic_DNA"/>
</dbReference>
<comment type="similarity">
    <text evidence="1 5">Belongs to the RNA 3'-terminal cyclase family. Type 1 subfamily.</text>
</comment>
<evidence type="ECO:0000313" key="9">
    <source>
        <dbReference type="EMBL" id="WKD50145.1"/>
    </source>
</evidence>
<dbReference type="InterPro" id="IPR013792">
    <property type="entry name" value="RNA3'P_cycl/enolpyr_Trfase_a/b"/>
</dbReference>
<gene>
    <name evidence="5 9" type="primary">rtcA</name>
    <name evidence="9" type="ORF">M8T91_01575</name>
</gene>
<keyword evidence="5" id="KW-0963">Cytoplasm</keyword>
<keyword evidence="3 5" id="KW-0547">Nucleotide-binding</keyword>
<evidence type="ECO:0000256" key="3">
    <source>
        <dbReference type="ARBA" id="ARBA00022741"/>
    </source>
</evidence>
<dbReference type="Proteomes" id="UP001321520">
    <property type="component" value="Chromosome"/>
</dbReference>
<keyword evidence="2 5" id="KW-0436">Ligase</keyword>
<comment type="subcellular location">
    <subcellularLocation>
        <location evidence="5">Cytoplasm</location>
    </subcellularLocation>
</comment>
<dbReference type="Gene3D" id="3.65.10.20">
    <property type="entry name" value="RNA 3'-terminal phosphate cyclase domain"/>
    <property type="match status" value="1"/>
</dbReference>
<evidence type="ECO:0000259" key="8">
    <source>
        <dbReference type="Pfam" id="PF05189"/>
    </source>
</evidence>
<name>A0ABY9EAW5_9GAMM</name>
<reference evidence="9 10" key="1">
    <citation type="submission" date="2022-05" db="EMBL/GenBank/DDBJ databases">
        <title>Microbulbifer sp. nov., isolated from sponge.</title>
        <authorList>
            <person name="Gao L."/>
        </authorList>
    </citation>
    <scope>NUCLEOTIDE SEQUENCE [LARGE SCALE GENOMIC DNA]</scope>
    <source>
        <strain evidence="9 10">MI-G</strain>
    </source>
</reference>
<dbReference type="PANTHER" id="PTHR11096">
    <property type="entry name" value="RNA 3' TERMINAL PHOSPHATE CYCLASE"/>
    <property type="match status" value="1"/>
</dbReference>
<evidence type="ECO:0000259" key="7">
    <source>
        <dbReference type="Pfam" id="PF01137"/>
    </source>
</evidence>
<dbReference type="InterPro" id="IPR000228">
    <property type="entry name" value="RNA3'_term_phos_cyc"/>
</dbReference>
<feature type="domain" description="RNA 3'-terminal phosphate cyclase insert" evidence="8">
    <location>
        <begin position="181"/>
        <end position="272"/>
    </location>
</feature>
<dbReference type="NCBIfam" id="NF003246">
    <property type="entry name" value="PRK04204.1-2"/>
    <property type="match status" value="1"/>
</dbReference>
<feature type="active site" description="Tele-AMP-histidine intermediate" evidence="5">
    <location>
        <position position="306"/>
    </location>
</feature>
<dbReference type="SUPFAM" id="SSF55205">
    <property type="entry name" value="EPT/RTPC-like"/>
    <property type="match status" value="2"/>
</dbReference>
<organism evidence="9 10">
    <name type="scientific">Microbulbifer spongiae</name>
    <dbReference type="NCBI Taxonomy" id="2944933"/>
    <lineage>
        <taxon>Bacteria</taxon>
        <taxon>Pseudomonadati</taxon>
        <taxon>Pseudomonadota</taxon>
        <taxon>Gammaproteobacteria</taxon>
        <taxon>Cellvibrionales</taxon>
        <taxon>Microbulbiferaceae</taxon>
        <taxon>Microbulbifer</taxon>
    </lineage>
</organism>
<dbReference type="GO" id="GO:0003963">
    <property type="term" value="F:RNA-3'-phosphate cyclase activity"/>
    <property type="evidence" value="ECO:0007669"/>
    <property type="project" value="UniProtKB-EC"/>
</dbReference>
<dbReference type="RefSeq" id="WP_301416169.1">
    <property type="nucleotide sequence ID" value="NZ_CP098023.1"/>
</dbReference>